<dbReference type="PRINTS" id="PR00449">
    <property type="entry name" value="RASTRNSFRMNG"/>
</dbReference>
<evidence type="ECO:0000256" key="3">
    <source>
        <dbReference type="ARBA" id="ARBA00022475"/>
    </source>
</evidence>
<dbReference type="SMART" id="SM00175">
    <property type="entry name" value="RAB"/>
    <property type="match status" value="1"/>
</dbReference>
<dbReference type="InterPro" id="IPR003578">
    <property type="entry name" value="Small_GTPase_Rho"/>
</dbReference>
<evidence type="ECO:0000256" key="7">
    <source>
        <dbReference type="ARBA" id="ARBA00023136"/>
    </source>
</evidence>
<dbReference type="PANTHER" id="PTHR24072">
    <property type="entry name" value="RHO FAMILY GTPASE"/>
    <property type="match status" value="1"/>
</dbReference>
<keyword evidence="11" id="KW-1185">Reference proteome</keyword>
<evidence type="ECO:0000256" key="5">
    <source>
        <dbReference type="ARBA" id="ARBA00022741"/>
    </source>
</evidence>
<dbReference type="Proteomes" id="UP000799757">
    <property type="component" value="Unassembled WGS sequence"/>
</dbReference>
<keyword evidence="9" id="KW-0636">Prenylation</keyword>
<accession>A0A6A6XHT8</accession>
<evidence type="ECO:0000256" key="9">
    <source>
        <dbReference type="ARBA" id="ARBA00023289"/>
    </source>
</evidence>
<dbReference type="CDD" id="cd00157">
    <property type="entry name" value="Rho"/>
    <property type="match status" value="1"/>
</dbReference>
<comment type="similarity">
    <text evidence="2">Belongs to the small GTPase superfamily. Rho family.</text>
</comment>
<name>A0A6A6XHT8_9PLEO</name>
<sequence length="214" mass="24434">MEGLKISADGRVSMKMTFVGDGASGKTCFLIATSKGSFPEVYVPTVFETYLGDFVVDKVPFACALWDTAGQEDYDRLRPLGYFDTDIWCICFTIDNPDSYDNVWEKWVPEVNHFKRPRDAIFLLGLKKDLRHDPLTLEYLKSKREPQVPVTEKEGQRLAKKMGAVKYFECSAKTREGAHEVFDTILSMVLEASPELKARYKGGEWKHSRSKKKL</sequence>
<dbReference type="PROSITE" id="PS51419">
    <property type="entry name" value="RAB"/>
    <property type="match status" value="1"/>
</dbReference>
<evidence type="ECO:0000256" key="1">
    <source>
        <dbReference type="ARBA" id="ARBA00004342"/>
    </source>
</evidence>
<dbReference type="OrthoDB" id="3787912at2759"/>
<dbReference type="InterPro" id="IPR005225">
    <property type="entry name" value="Small_GTP-bd"/>
</dbReference>
<keyword evidence="4" id="KW-0488">Methylation</keyword>
<dbReference type="Pfam" id="PF00071">
    <property type="entry name" value="Ras"/>
    <property type="match status" value="1"/>
</dbReference>
<dbReference type="SMART" id="SM00174">
    <property type="entry name" value="RHO"/>
    <property type="match status" value="1"/>
</dbReference>
<keyword evidence="7" id="KW-0472">Membrane</keyword>
<reference evidence="10" key="1">
    <citation type="journal article" date="2020" name="Stud. Mycol.">
        <title>101 Dothideomycetes genomes: a test case for predicting lifestyles and emergence of pathogens.</title>
        <authorList>
            <person name="Haridas S."/>
            <person name="Albert R."/>
            <person name="Binder M."/>
            <person name="Bloem J."/>
            <person name="Labutti K."/>
            <person name="Salamov A."/>
            <person name="Andreopoulos B."/>
            <person name="Baker S."/>
            <person name="Barry K."/>
            <person name="Bills G."/>
            <person name="Bluhm B."/>
            <person name="Cannon C."/>
            <person name="Castanera R."/>
            <person name="Culley D."/>
            <person name="Daum C."/>
            <person name="Ezra D."/>
            <person name="Gonzalez J."/>
            <person name="Henrissat B."/>
            <person name="Kuo A."/>
            <person name="Liang C."/>
            <person name="Lipzen A."/>
            <person name="Lutzoni F."/>
            <person name="Magnuson J."/>
            <person name="Mondo S."/>
            <person name="Nolan M."/>
            <person name="Ohm R."/>
            <person name="Pangilinan J."/>
            <person name="Park H.-J."/>
            <person name="Ramirez L."/>
            <person name="Alfaro M."/>
            <person name="Sun H."/>
            <person name="Tritt A."/>
            <person name="Yoshinaga Y."/>
            <person name="Zwiers L.-H."/>
            <person name="Turgeon B."/>
            <person name="Goodwin S."/>
            <person name="Spatafora J."/>
            <person name="Crous P."/>
            <person name="Grigoriev I."/>
        </authorList>
    </citation>
    <scope>NUCLEOTIDE SEQUENCE</scope>
    <source>
        <strain evidence="10">CBS 109.77</strain>
    </source>
</reference>
<dbReference type="PROSITE" id="PS51420">
    <property type="entry name" value="RHO"/>
    <property type="match status" value="1"/>
</dbReference>
<dbReference type="GO" id="GO:0005525">
    <property type="term" value="F:GTP binding"/>
    <property type="evidence" value="ECO:0007669"/>
    <property type="project" value="UniProtKB-KW"/>
</dbReference>
<dbReference type="SMART" id="SM00173">
    <property type="entry name" value="RAS"/>
    <property type="match status" value="1"/>
</dbReference>
<dbReference type="PROSITE" id="PS51421">
    <property type="entry name" value="RAS"/>
    <property type="match status" value="1"/>
</dbReference>
<keyword evidence="5" id="KW-0547">Nucleotide-binding</keyword>
<evidence type="ECO:0000256" key="4">
    <source>
        <dbReference type="ARBA" id="ARBA00022481"/>
    </source>
</evidence>
<proteinExistence type="inferred from homology"/>
<dbReference type="FunFam" id="3.40.50.300:FF:000983">
    <property type="entry name" value="Rho family GTPase"/>
    <property type="match status" value="1"/>
</dbReference>
<dbReference type="NCBIfam" id="TIGR00231">
    <property type="entry name" value="small_GTP"/>
    <property type="match status" value="1"/>
</dbReference>
<dbReference type="EMBL" id="MU001841">
    <property type="protein sequence ID" value="KAF2796056.1"/>
    <property type="molecule type" value="Genomic_DNA"/>
</dbReference>
<dbReference type="InterPro" id="IPR027417">
    <property type="entry name" value="P-loop_NTPase"/>
</dbReference>
<dbReference type="GO" id="GO:0007264">
    <property type="term" value="P:small GTPase-mediated signal transduction"/>
    <property type="evidence" value="ECO:0007669"/>
    <property type="project" value="InterPro"/>
</dbReference>
<dbReference type="SUPFAM" id="SSF52540">
    <property type="entry name" value="P-loop containing nucleoside triphosphate hydrolases"/>
    <property type="match status" value="1"/>
</dbReference>
<dbReference type="InterPro" id="IPR001806">
    <property type="entry name" value="Small_GTPase"/>
</dbReference>
<keyword evidence="3" id="KW-1003">Cell membrane</keyword>
<keyword evidence="6" id="KW-0342">GTP-binding</keyword>
<dbReference type="Gene3D" id="3.40.50.300">
    <property type="entry name" value="P-loop containing nucleotide triphosphate hydrolases"/>
    <property type="match status" value="1"/>
</dbReference>
<dbReference type="GO" id="GO:0003924">
    <property type="term" value="F:GTPase activity"/>
    <property type="evidence" value="ECO:0007669"/>
    <property type="project" value="InterPro"/>
</dbReference>
<dbReference type="AlphaFoldDB" id="A0A6A6XHT8"/>
<evidence type="ECO:0000256" key="6">
    <source>
        <dbReference type="ARBA" id="ARBA00023134"/>
    </source>
</evidence>
<evidence type="ECO:0000313" key="11">
    <source>
        <dbReference type="Proteomes" id="UP000799757"/>
    </source>
</evidence>
<evidence type="ECO:0000256" key="8">
    <source>
        <dbReference type="ARBA" id="ARBA00023288"/>
    </source>
</evidence>
<dbReference type="GO" id="GO:0005886">
    <property type="term" value="C:plasma membrane"/>
    <property type="evidence" value="ECO:0007669"/>
    <property type="project" value="UniProtKB-SubCell"/>
</dbReference>
<protein>
    <submittedName>
        <fullName evidence="10">Putative GTPase_rho protein</fullName>
    </submittedName>
</protein>
<evidence type="ECO:0000256" key="2">
    <source>
        <dbReference type="ARBA" id="ARBA00010142"/>
    </source>
</evidence>
<organism evidence="10 11">
    <name type="scientific">Melanomma pulvis-pyrius CBS 109.77</name>
    <dbReference type="NCBI Taxonomy" id="1314802"/>
    <lineage>
        <taxon>Eukaryota</taxon>
        <taxon>Fungi</taxon>
        <taxon>Dikarya</taxon>
        <taxon>Ascomycota</taxon>
        <taxon>Pezizomycotina</taxon>
        <taxon>Dothideomycetes</taxon>
        <taxon>Pleosporomycetidae</taxon>
        <taxon>Pleosporales</taxon>
        <taxon>Melanommataceae</taxon>
        <taxon>Melanomma</taxon>
    </lineage>
</organism>
<keyword evidence="8" id="KW-0449">Lipoprotein</keyword>
<evidence type="ECO:0000313" key="10">
    <source>
        <dbReference type="EMBL" id="KAF2796056.1"/>
    </source>
</evidence>
<comment type="subcellular location">
    <subcellularLocation>
        <location evidence="1">Cell membrane</location>
        <topology evidence="1">Lipid-anchor</topology>
        <orientation evidence="1">Cytoplasmic side</orientation>
    </subcellularLocation>
</comment>
<gene>
    <name evidence="10" type="ORF">K505DRAFT_301060</name>
</gene>